<dbReference type="PANTHER" id="PTHR33116:SF84">
    <property type="entry name" value="RNA-DIRECTED DNA POLYMERASE"/>
    <property type="match status" value="1"/>
</dbReference>
<feature type="compositionally biased region" description="Basic and acidic residues" evidence="1">
    <location>
        <begin position="1"/>
        <end position="19"/>
    </location>
</feature>
<dbReference type="STRING" id="35608.A0A2U1PVK3"/>
<dbReference type="Pfam" id="PF13966">
    <property type="entry name" value="zf-RVT"/>
    <property type="match status" value="1"/>
</dbReference>
<dbReference type="SUPFAM" id="SSF56672">
    <property type="entry name" value="DNA/RNA polymerases"/>
    <property type="match status" value="1"/>
</dbReference>
<proteinExistence type="predicted"/>
<keyword evidence="3" id="KW-0548">Nucleotidyltransferase</keyword>
<dbReference type="GO" id="GO:0003964">
    <property type="term" value="F:RNA-directed DNA polymerase activity"/>
    <property type="evidence" value="ECO:0007669"/>
    <property type="project" value="UniProtKB-KW"/>
</dbReference>
<comment type="caution">
    <text evidence="3">The sequence shown here is derived from an EMBL/GenBank/DDBJ whole genome shotgun (WGS) entry which is preliminary data.</text>
</comment>
<dbReference type="Proteomes" id="UP000245207">
    <property type="component" value="Unassembled WGS sequence"/>
</dbReference>
<dbReference type="InterPro" id="IPR043502">
    <property type="entry name" value="DNA/RNA_pol_sf"/>
</dbReference>
<dbReference type="InterPro" id="IPR026960">
    <property type="entry name" value="RVT-Znf"/>
</dbReference>
<keyword evidence="4" id="KW-1185">Reference proteome</keyword>
<protein>
    <submittedName>
        <fullName evidence="3">RNA-directed DNA polymerase, eukaryota, Reverse transcriptase zinc-binding domain protein</fullName>
    </submittedName>
</protein>
<feature type="region of interest" description="Disordered" evidence="1">
    <location>
        <begin position="1"/>
        <end position="73"/>
    </location>
</feature>
<feature type="compositionally biased region" description="Basic and acidic residues" evidence="1">
    <location>
        <begin position="37"/>
        <end position="54"/>
    </location>
</feature>
<feature type="compositionally biased region" description="Polar residues" evidence="1">
    <location>
        <begin position="20"/>
        <end position="35"/>
    </location>
</feature>
<reference evidence="3 4" key="1">
    <citation type="journal article" date="2018" name="Mol. Plant">
        <title>The genome of Artemisia annua provides insight into the evolution of Asteraceae family and artemisinin biosynthesis.</title>
        <authorList>
            <person name="Shen Q."/>
            <person name="Zhang L."/>
            <person name="Liao Z."/>
            <person name="Wang S."/>
            <person name="Yan T."/>
            <person name="Shi P."/>
            <person name="Liu M."/>
            <person name="Fu X."/>
            <person name="Pan Q."/>
            <person name="Wang Y."/>
            <person name="Lv Z."/>
            <person name="Lu X."/>
            <person name="Zhang F."/>
            <person name="Jiang W."/>
            <person name="Ma Y."/>
            <person name="Chen M."/>
            <person name="Hao X."/>
            <person name="Li L."/>
            <person name="Tang Y."/>
            <person name="Lv G."/>
            <person name="Zhou Y."/>
            <person name="Sun X."/>
            <person name="Brodelius P.E."/>
            <person name="Rose J.K.C."/>
            <person name="Tang K."/>
        </authorList>
    </citation>
    <scope>NUCLEOTIDE SEQUENCE [LARGE SCALE GENOMIC DNA]</scope>
    <source>
        <strain evidence="4">cv. Huhao1</strain>
        <tissue evidence="3">Leaf</tissue>
    </source>
</reference>
<dbReference type="Gene3D" id="3.60.10.10">
    <property type="entry name" value="Endonuclease/exonuclease/phosphatase"/>
    <property type="match status" value="1"/>
</dbReference>
<gene>
    <name evidence="3" type="ORF">CTI12_AA107780</name>
</gene>
<dbReference type="InterPro" id="IPR036691">
    <property type="entry name" value="Endo/exonu/phosph_ase_sf"/>
</dbReference>
<name>A0A2U1PVK3_ARTAN</name>
<dbReference type="EMBL" id="PKPP01000686">
    <property type="protein sequence ID" value="PWA89784.1"/>
    <property type="molecule type" value="Genomic_DNA"/>
</dbReference>
<evidence type="ECO:0000256" key="1">
    <source>
        <dbReference type="SAM" id="MobiDB-lite"/>
    </source>
</evidence>
<feature type="domain" description="Reverse transcriptase" evidence="2">
    <location>
        <begin position="479"/>
        <end position="748"/>
    </location>
</feature>
<feature type="compositionally biased region" description="Polar residues" evidence="1">
    <location>
        <begin position="58"/>
        <end position="72"/>
    </location>
</feature>
<dbReference type="PANTHER" id="PTHR33116">
    <property type="entry name" value="REVERSE TRANSCRIPTASE ZINC-BINDING DOMAIN-CONTAINING PROTEIN-RELATED-RELATED"/>
    <property type="match status" value="1"/>
</dbReference>
<dbReference type="CDD" id="cd01650">
    <property type="entry name" value="RT_nLTR_like"/>
    <property type="match status" value="1"/>
</dbReference>
<dbReference type="OrthoDB" id="1938625at2759"/>
<organism evidence="3 4">
    <name type="scientific">Artemisia annua</name>
    <name type="common">Sweet wormwood</name>
    <dbReference type="NCBI Taxonomy" id="35608"/>
    <lineage>
        <taxon>Eukaryota</taxon>
        <taxon>Viridiplantae</taxon>
        <taxon>Streptophyta</taxon>
        <taxon>Embryophyta</taxon>
        <taxon>Tracheophyta</taxon>
        <taxon>Spermatophyta</taxon>
        <taxon>Magnoliopsida</taxon>
        <taxon>eudicotyledons</taxon>
        <taxon>Gunneridae</taxon>
        <taxon>Pentapetalae</taxon>
        <taxon>asterids</taxon>
        <taxon>campanulids</taxon>
        <taxon>Asterales</taxon>
        <taxon>Asteraceae</taxon>
        <taxon>Asteroideae</taxon>
        <taxon>Anthemideae</taxon>
        <taxon>Artemisiinae</taxon>
        <taxon>Artemisia</taxon>
    </lineage>
</organism>
<dbReference type="InterPro" id="IPR000477">
    <property type="entry name" value="RT_dom"/>
</dbReference>
<evidence type="ECO:0000313" key="3">
    <source>
        <dbReference type="EMBL" id="PWA89784.1"/>
    </source>
</evidence>
<accession>A0A2U1PVK3</accession>
<dbReference type="SUPFAM" id="SSF56219">
    <property type="entry name" value="DNase I-like"/>
    <property type="match status" value="1"/>
</dbReference>
<evidence type="ECO:0000259" key="2">
    <source>
        <dbReference type="PROSITE" id="PS50878"/>
    </source>
</evidence>
<dbReference type="Pfam" id="PF00078">
    <property type="entry name" value="RVT_1"/>
    <property type="match status" value="1"/>
</dbReference>
<dbReference type="AlphaFoldDB" id="A0A2U1PVK3"/>
<evidence type="ECO:0000313" key="4">
    <source>
        <dbReference type="Proteomes" id="UP000245207"/>
    </source>
</evidence>
<keyword evidence="3" id="KW-0695">RNA-directed DNA polymerase</keyword>
<dbReference type="PROSITE" id="PS50878">
    <property type="entry name" value="RT_POL"/>
    <property type="match status" value="1"/>
</dbReference>
<keyword evidence="3" id="KW-0808">Transferase</keyword>
<sequence length="1162" mass="134642">MNDAKANNEGEGRQSKEGEWQQQKRNVQYKRNNYRQVYREKNTGVDMGKNENRGVGHNNGTGHNASTSSGNDNVELRILKDRMLVDVFLEKKLQPTCAETSKWTKDMIRYFKDQWEIDRLKEKEEASKNQEDVLEERNGKERKEAWVEIQSAKSVTTGWPWLVMGDFNVTMKPMEHSNGGSVITSDMQDLIDGLYYTRIKSPLNPTNSVLKKLDRAMVNGDFLEAFPSAGAGAEYLPYLISDHSPVKVRFPQCFEKKIKPFRFANYITSKEEFLPTVVSEWSQRVSGCKMYCLVKKMKKLKSKMNKLNWKNGNLFERVKSCRDKLQKAQSDLDNNPHCEFFKKCEVQALNEYNTAITDEEEFLFQKANIEWMSKGDRNNEYFHKLLKSRRQASRIMSICDDNGARNNSNEDWDFNGVFGTRLSEEDATTMVREVTDKEVEMAMFDIDGNKAPGPDGYTSTFYKKAWSVMGSEVCMAVKEFFKNGKLFGEVNATLLSMVPKVNTPNKVSDFRPIACCNVIYKCISKILTERIKLGLQKLVNLNQSAFIQGRAIQDNILITQELLKGYDRVVLEDVYDTVDWKFLEQILVQYGFHEKMVRWIMVCITTAKFSVCINGERKGYFSSGRGLRQGDPISPYLFTLVMEVFTLLMAKNAQQNGNFKFHKGCKELKLTHMGFADDLLVVCHGDVESVKVVKESLVEFSNMSGLLPNMAKSIVFFGNVQEEVKRNILQILPFKVGKLPMKYLGVPLITKKLGAKECKQLVDKFKNRVNDWKNKYLSYAEIGTIRATFNFQGLWVKLWANHRDHQLLKGVLWCKGELKRGKAKVAWKDVCRPKSQGGLGIRLLSDWNVALMIKESMEHSHSWMWRTILDLRHKVRANICKAIGNGVQTNVWYDQWSNIGILGDVISTRSIHNARLSENLTVSDMIVNDQWRWPNDWRVQYPVLASINVPKLNPQKQDTTMWRCDDGSITQFSTRIAWEHVSQHHDKVRWWKIVWFSRCNPRMAFILWMAIKRRLQTQDRVMKWNNDPNMKCPPCNMVNDSHSHLFFECEFSKEIWTVLKAKMEINWMSNSWDTLIEQYANKPCNNSIGSVLRRIGSASMVYHIWRERNARLFSGEKTDKGSIMKIIEGNIKLQLKCLKVKKSVQVMKIAHKWNVEMNFVKN</sequence>